<dbReference type="EMBL" id="PDXJ01000025">
    <property type="protein sequence ID" value="TND51978.1"/>
    <property type="molecule type" value="Genomic_DNA"/>
</dbReference>
<reference evidence="1" key="2">
    <citation type="journal article" date="2019" name="PLoS ONE">
        <title>Identification and characterization of putative Aeromonas spp. T3SS effectors.</title>
        <authorList>
            <person name="Rangel L.T."/>
            <person name="Marden J."/>
            <person name="Colston S."/>
            <person name="Setubal J.C."/>
            <person name="Graf J."/>
            <person name="Gogarten J.P."/>
        </authorList>
    </citation>
    <scope>NUCLEOTIDE SEQUENCE</scope>
    <source>
        <strain evidence="1">BAQ071013-135</strain>
    </source>
</reference>
<proteinExistence type="predicted"/>
<dbReference type="AlphaFoldDB" id="A0AAX2UQA7"/>
<evidence type="ECO:0000313" key="1">
    <source>
        <dbReference type="EMBL" id="TND51978.1"/>
    </source>
</evidence>
<reference evidence="1" key="1">
    <citation type="submission" date="2017-10" db="EMBL/GenBank/DDBJ databases">
        <authorList>
            <person name="Colston S.M."/>
            <person name="Graf J."/>
        </authorList>
    </citation>
    <scope>NUCLEOTIDE SEQUENCE</scope>
    <source>
        <strain evidence="1">BAQ071013-135</strain>
    </source>
</reference>
<sequence length="247" mass="27190">MSEDALISWEEVVSTRNGSHSVDDCLAVDVGFGNLISALVVGMRPGNELRREAIRQFLARPPASRVLYCSHGDPTKFMKDLLAKGDPAADGNPAALPVVFFSRDLASSVTDGSIYAPMRNLGQLQGDDGRPSACVNLLHETLTYQVFVVGWDRHTADWMRRYFSAMLRHHVTGFAFETVLLDTAIDASADVMTKTLDWQPQPLEDARLVCLSAAIEVVAEVHEAAGLDAQIRRYRLLEPKPMFGMEG</sequence>
<organism evidence="1 2">
    <name type="scientific">Aeromonas veronii</name>
    <dbReference type="NCBI Taxonomy" id="654"/>
    <lineage>
        <taxon>Bacteria</taxon>
        <taxon>Pseudomonadati</taxon>
        <taxon>Pseudomonadota</taxon>
        <taxon>Gammaproteobacteria</taxon>
        <taxon>Aeromonadales</taxon>
        <taxon>Aeromonadaceae</taxon>
        <taxon>Aeromonas</taxon>
    </lineage>
</organism>
<dbReference type="Proteomes" id="UP000796104">
    <property type="component" value="Unassembled WGS sequence"/>
</dbReference>
<evidence type="ECO:0000313" key="2">
    <source>
        <dbReference type="Proteomes" id="UP000796104"/>
    </source>
</evidence>
<gene>
    <name evidence="1" type="ORF">CF123_17830</name>
</gene>
<comment type="caution">
    <text evidence="1">The sequence shown here is derived from an EMBL/GenBank/DDBJ whole genome shotgun (WGS) entry which is preliminary data.</text>
</comment>
<dbReference type="RefSeq" id="WP_139495179.1">
    <property type="nucleotide sequence ID" value="NZ_CAWORL010000018.1"/>
</dbReference>
<protein>
    <submittedName>
        <fullName evidence="1">Uncharacterized protein</fullName>
    </submittedName>
</protein>
<name>A0AAX2UQA7_AERVE</name>
<accession>A0AAX2UQA7</accession>